<dbReference type="Pfam" id="PF01488">
    <property type="entry name" value="Shikimate_DH"/>
    <property type="match status" value="1"/>
</dbReference>
<keyword evidence="13" id="KW-1185">Reference proteome</keyword>
<dbReference type="InterPro" id="IPR022893">
    <property type="entry name" value="Shikimate_DH_fam"/>
</dbReference>
<dbReference type="FunFam" id="3.40.50.10860:FF:000006">
    <property type="entry name" value="Shikimate dehydrogenase (NADP(+))"/>
    <property type="match status" value="1"/>
</dbReference>
<protein>
    <recommendedName>
        <fullName evidence="2 8">Shikimate dehydrogenase (NADP(+))</fullName>
        <shortName evidence="8">SDH</shortName>
        <ecNumber evidence="2 8">1.1.1.25</ecNumber>
    </recommendedName>
</protein>
<feature type="binding site" evidence="8">
    <location>
        <position position="64"/>
    </location>
    <ligand>
        <name>shikimate</name>
        <dbReference type="ChEBI" id="CHEBI:36208"/>
    </ligand>
</feature>
<evidence type="ECO:0000313" key="12">
    <source>
        <dbReference type="EMBL" id="ACJ26913.1"/>
    </source>
</evidence>
<evidence type="ECO:0000259" key="10">
    <source>
        <dbReference type="Pfam" id="PF08501"/>
    </source>
</evidence>
<dbReference type="Pfam" id="PF08501">
    <property type="entry name" value="Shikimate_dh_N"/>
    <property type="match status" value="1"/>
</dbReference>
<keyword evidence="4 8" id="KW-0521">NADP</keyword>
<evidence type="ECO:0000259" key="9">
    <source>
        <dbReference type="Pfam" id="PF01488"/>
    </source>
</evidence>
<dbReference type="eggNOG" id="COG0169">
    <property type="taxonomic scope" value="Bacteria"/>
</dbReference>
<feature type="domain" description="Shikimate dehydrogenase substrate binding N-terminal" evidence="10">
    <location>
        <begin position="9"/>
        <end position="91"/>
    </location>
</feature>
<dbReference type="Proteomes" id="UP000000753">
    <property type="component" value="Chromosome"/>
</dbReference>
<dbReference type="HAMAP" id="MF_00222">
    <property type="entry name" value="Shikimate_DH_AroE"/>
    <property type="match status" value="1"/>
</dbReference>
<dbReference type="EC" id="1.1.1.25" evidence="2 8"/>
<comment type="subunit">
    <text evidence="8">Homodimer.</text>
</comment>
<name>B8CHC1_SHEPW</name>
<dbReference type="SUPFAM" id="SSF53223">
    <property type="entry name" value="Aminoacid dehydrogenase-like, N-terminal domain"/>
    <property type="match status" value="1"/>
</dbReference>
<dbReference type="CDD" id="cd01065">
    <property type="entry name" value="NAD_bind_Shikimate_DH"/>
    <property type="match status" value="1"/>
</dbReference>
<accession>B8CHC1</accession>
<proteinExistence type="inferred from homology"/>
<comment type="pathway">
    <text evidence="1 8">Metabolic intermediate biosynthesis; chorismate biosynthesis; chorismate from D-erythrose 4-phosphate and phosphoenolpyruvate: step 4/7.</text>
</comment>
<feature type="domain" description="Quinate/shikimate 5-dehydrogenase/glutamyl-tRNA reductase" evidence="9">
    <location>
        <begin position="114"/>
        <end position="194"/>
    </location>
</feature>
<reference evidence="12 13" key="1">
    <citation type="journal article" date="2008" name="PLoS ONE">
        <title>Environmental adaptation: genomic analysis of the piezotolerant and psychrotolerant deep-sea iron reducing bacterium Shewanella piezotolerans WP3.</title>
        <authorList>
            <person name="Wang F."/>
            <person name="Wang J."/>
            <person name="Jian H."/>
            <person name="Zhang B."/>
            <person name="Li S."/>
            <person name="Wang F."/>
            <person name="Zeng X."/>
            <person name="Gao L."/>
            <person name="Bartlett D.H."/>
            <person name="Yu J."/>
            <person name="Hu S."/>
            <person name="Xiao X."/>
        </authorList>
    </citation>
    <scope>NUCLEOTIDE SEQUENCE [LARGE SCALE GENOMIC DNA]</scope>
    <source>
        <strain evidence="13">WP3 / JCM 13877</strain>
    </source>
</reference>
<sequence>MNMTDRYAVFGNPIGHSKSPSIHAVFAAETNQALRYEAILAPIDAFEASFSEFAANHGLGANVTVPFKEQAFSLCDELSEQARLAGAVNTLSVLSDGKIRGDNTDGLGLVADLQRHFGCLKGKRVLLVGAGGAARGSVLPLLQANIAELTIVNRTQSKAEALVDIFNHYGQVRAQAIAHTGQNYDVIINSTSSSLSGEVPNLSAEVIRADTVCYDMMYGKEQTAFNLWAAEQGAKRTIDGLGMLVGQAAESFLIWRGVKPSMETVLNQLRAEL</sequence>
<feature type="binding site" evidence="8">
    <location>
        <position position="105"/>
    </location>
    <ligand>
        <name>shikimate</name>
        <dbReference type="ChEBI" id="CHEBI:36208"/>
    </ligand>
</feature>
<evidence type="ECO:0000259" key="11">
    <source>
        <dbReference type="Pfam" id="PF18317"/>
    </source>
</evidence>
<evidence type="ECO:0000256" key="7">
    <source>
        <dbReference type="ARBA" id="ARBA00049442"/>
    </source>
</evidence>
<dbReference type="GO" id="GO:0005829">
    <property type="term" value="C:cytosol"/>
    <property type="evidence" value="ECO:0007669"/>
    <property type="project" value="TreeGrafter"/>
</dbReference>
<dbReference type="PANTHER" id="PTHR21089:SF1">
    <property type="entry name" value="BIFUNCTIONAL 3-DEHYDROQUINATE DEHYDRATASE_SHIKIMATE DEHYDROGENASE, CHLOROPLASTIC"/>
    <property type="match status" value="1"/>
</dbReference>
<dbReference type="InterPro" id="IPR011342">
    <property type="entry name" value="Shikimate_DH"/>
</dbReference>
<evidence type="ECO:0000256" key="5">
    <source>
        <dbReference type="ARBA" id="ARBA00023002"/>
    </source>
</evidence>
<dbReference type="Gene3D" id="3.40.50.720">
    <property type="entry name" value="NAD(P)-binding Rossmann-like Domain"/>
    <property type="match status" value="1"/>
</dbReference>
<dbReference type="GO" id="GO:0009073">
    <property type="term" value="P:aromatic amino acid family biosynthetic process"/>
    <property type="evidence" value="ECO:0007669"/>
    <property type="project" value="UniProtKB-KW"/>
</dbReference>
<evidence type="ECO:0000256" key="2">
    <source>
        <dbReference type="ARBA" id="ARBA00012962"/>
    </source>
</evidence>
<feature type="domain" description="SDH C-terminal" evidence="11">
    <location>
        <begin position="240"/>
        <end position="270"/>
    </location>
</feature>
<feature type="binding site" evidence="8">
    <location>
        <begin position="129"/>
        <end position="133"/>
    </location>
    <ligand>
        <name>NADP(+)</name>
        <dbReference type="ChEBI" id="CHEBI:58349"/>
    </ligand>
</feature>
<evidence type="ECO:0000256" key="3">
    <source>
        <dbReference type="ARBA" id="ARBA00022605"/>
    </source>
</evidence>
<keyword evidence="6 8" id="KW-0057">Aromatic amino acid biosynthesis</keyword>
<comment type="catalytic activity">
    <reaction evidence="7 8">
        <text>shikimate + NADP(+) = 3-dehydroshikimate + NADPH + H(+)</text>
        <dbReference type="Rhea" id="RHEA:17737"/>
        <dbReference type="ChEBI" id="CHEBI:15378"/>
        <dbReference type="ChEBI" id="CHEBI:16630"/>
        <dbReference type="ChEBI" id="CHEBI:36208"/>
        <dbReference type="ChEBI" id="CHEBI:57783"/>
        <dbReference type="ChEBI" id="CHEBI:58349"/>
        <dbReference type="EC" id="1.1.1.25"/>
    </reaction>
</comment>
<dbReference type="PANTHER" id="PTHR21089">
    <property type="entry name" value="SHIKIMATE DEHYDROGENASE"/>
    <property type="match status" value="1"/>
</dbReference>
<comment type="function">
    <text evidence="8">Involved in the biosynthesis of the chorismate, which leads to the biosynthesis of aromatic amino acids. Catalyzes the reversible NADPH linked reduction of 3-dehydroshikimate (DHSA) to yield shikimate (SA).</text>
</comment>
<dbReference type="FunFam" id="3.40.50.720:FF:000104">
    <property type="entry name" value="Shikimate dehydrogenase (NADP(+))"/>
    <property type="match status" value="1"/>
</dbReference>
<evidence type="ECO:0000256" key="1">
    <source>
        <dbReference type="ARBA" id="ARBA00004871"/>
    </source>
</evidence>
<evidence type="ECO:0000256" key="4">
    <source>
        <dbReference type="ARBA" id="ARBA00022857"/>
    </source>
</evidence>
<evidence type="ECO:0000256" key="8">
    <source>
        <dbReference type="HAMAP-Rule" id="MF_00222"/>
    </source>
</evidence>
<feature type="binding site" evidence="8">
    <location>
        <position position="247"/>
    </location>
    <ligand>
        <name>shikimate</name>
        <dbReference type="ChEBI" id="CHEBI:36208"/>
    </ligand>
</feature>
<dbReference type="NCBIfam" id="NF001310">
    <property type="entry name" value="PRK00258.1-2"/>
    <property type="match status" value="1"/>
</dbReference>
<keyword evidence="5 8" id="KW-0560">Oxidoreductase</keyword>
<feature type="binding site" evidence="8">
    <location>
        <position position="89"/>
    </location>
    <ligand>
        <name>shikimate</name>
        <dbReference type="ChEBI" id="CHEBI:36208"/>
    </ligand>
</feature>
<dbReference type="InterPro" id="IPR041121">
    <property type="entry name" value="SDH_C"/>
</dbReference>
<dbReference type="InterPro" id="IPR036291">
    <property type="entry name" value="NAD(P)-bd_dom_sf"/>
</dbReference>
<dbReference type="InterPro" id="IPR046346">
    <property type="entry name" value="Aminoacid_DH-like_N_sf"/>
</dbReference>
<dbReference type="STRING" id="225849.swp_0066"/>
<gene>
    <name evidence="8" type="primary">aroE</name>
    <name evidence="12" type="ordered locus">swp_0066</name>
</gene>
<dbReference type="HOGENOM" id="CLU_044063_2_1_6"/>
<dbReference type="GO" id="GO:0019632">
    <property type="term" value="P:shikimate metabolic process"/>
    <property type="evidence" value="ECO:0007669"/>
    <property type="project" value="InterPro"/>
</dbReference>
<feature type="binding site" evidence="8">
    <location>
        <position position="240"/>
    </location>
    <ligand>
        <name>NADP(+)</name>
        <dbReference type="ChEBI" id="CHEBI:58349"/>
    </ligand>
</feature>
<dbReference type="Gene3D" id="3.40.50.10860">
    <property type="entry name" value="Leucine Dehydrogenase, chain A, domain 1"/>
    <property type="match status" value="1"/>
</dbReference>
<evidence type="ECO:0000256" key="6">
    <source>
        <dbReference type="ARBA" id="ARBA00023141"/>
    </source>
</evidence>
<dbReference type="SUPFAM" id="SSF51735">
    <property type="entry name" value="NAD(P)-binding Rossmann-fold domains"/>
    <property type="match status" value="1"/>
</dbReference>
<feature type="binding site" evidence="8">
    <location>
        <begin position="17"/>
        <end position="19"/>
    </location>
    <ligand>
        <name>shikimate</name>
        <dbReference type="ChEBI" id="CHEBI:36208"/>
    </ligand>
</feature>
<dbReference type="UniPathway" id="UPA00053">
    <property type="reaction ID" value="UER00087"/>
</dbReference>
<dbReference type="GO" id="GO:0008652">
    <property type="term" value="P:amino acid biosynthetic process"/>
    <property type="evidence" value="ECO:0007669"/>
    <property type="project" value="UniProtKB-KW"/>
</dbReference>
<dbReference type="KEGG" id="swp:swp_0066"/>
<dbReference type="GO" id="GO:0004764">
    <property type="term" value="F:shikimate 3-dehydrogenase (NADP+) activity"/>
    <property type="evidence" value="ECO:0007669"/>
    <property type="project" value="UniProtKB-UniRule"/>
</dbReference>
<feature type="active site" description="Proton acceptor" evidence="8">
    <location>
        <position position="68"/>
    </location>
</feature>
<comment type="similarity">
    <text evidence="8">Belongs to the shikimate dehydrogenase family.</text>
</comment>
<dbReference type="GO" id="GO:0009423">
    <property type="term" value="P:chorismate biosynthetic process"/>
    <property type="evidence" value="ECO:0007669"/>
    <property type="project" value="UniProtKB-UniRule"/>
</dbReference>
<feature type="binding site" evidence="8">
    <location>
        <position position="218"/>
    </location>
    <ligand>
        <name>shikimate</name>
        <dbReference type="ChEBI" id="CHEBI:36208"/>
    </ligand>
</feature>
<dbReference type="InterPro" id="IPR013708">
    <property type="entry name" value="Shikimate_DH-bd_N"/>
</dbReference>
<feature type="binding site" evidence="8">
    <location>
        <position position="80"/>
    </location>
    <ligand>
        <name>NADP(+)</name>
        <dbReference type="ChEBI" id="CHEBI:58349"/>
    </ligand>
</feature>
<dbReference type="NCBIfam" id="TIGR00507">
    <property type="entry name" value="aroE"/>
    <property type="match status" value="1"/>
</dbReference>
<feature type="binding site" evidence="8">
    <location>
        <begin position="153"/>
        <end position="158"/>
    </location>
    <ligand>
        <name>NADP(+)</name>
        <dbReference type="ChEBI" id="CHEBI:58349"/>
    </ligand>
</feature>
<dbReference type="GO" id="GO:0050661">
    <property type="term" value="F:NADP binding"/>
    <property type="evidence" value="ECO:0007669"/>
    <property type="project" value="InterPro"/>
</dbReference>
<dbReference type="AlphaFoldDB" id="B8CHC1"/>
<dbReference type="EMBL" id="CP000472">
    <property type="protein sequence ID" value="ACJ26913.1"/>
    <property type="molecule type" value="Genomic_DNA"/>
</dbReference>
<dbReference type="Pfam" id="PF18317">
    <property type="entry name" value="SDH_C"/>
    <property type="match status" value="1"/>
</dbReference>
<organism evidence="12 13">
    <name type="scientific">Shewanella piezotolerans (strain WP3 / JCM 13877)</name>
    <dbReference type="NCBI Taxonomy" id="225849"/>
    <lineage>
        <taxon>Bacteria</taxon>
        <taxon>Pseudomonadati</taxon>
        <taxon>Pseudomonadota</taxon>
        <taxon>Gammaproteobacteria</taxon>
        <taxon>Alteromonadales</taxon>
        <taxon>Shewanellaceae</taxon>
        <taxon>Shewanella</taxon>
    </lineage>
</organism>
<keyword evidence="3 8" id="KW-0028">Amino-acid biosynthesis</keyword>
<evidence type="ECO:0000313" key="13">
    <source>
        <dbReference type="Proteomes" id="UP000000753"/>
    </source>
</evidence>
<dbReference type="InterPro" id="IPR006151">
    <property type="entry name" value="Shikm_DH/Glu-tRNA_Rdtase"/>
</dbReference>
<feature type="binding site" evidence="8">
    <location>
        <position position="216"/>
    </location>
    <ligand>
        <name>NADP(+)</name>
        <dbReference type="ChEBI" id="CHEBI:58349"/>
    </ligand>
</feature>